<dbReference type="OrthoDB" id="238206at2"/>
<evidence type="ECO:0000313" key="3">
    <source>
        <dbReference type="Proteomes" id="UP000295830"/>
    </source>
</evidence>
<dbReference type="Proteomes" id="UP000295830">
    <property type="component" value="Unassembled WGS sequence"/>
</dbReference>
<name>A0A4R7JT66_9GAMM</name>
<gene>
    <name evidence="2" type="ORF">DES49_1538</name>
</gene>
<feature type="chain" id="PRO_5020779601" description="Alpha-tubulin suppressor-like RCC1 family protein" evidence="1">
    <location>
        <begin position="26"/>
        <end position="368"/>
    </location>
</feature>
<organism evidence="2 3">
    <name type="scientific">Halospina denitrificans</name>
    <dbReference type="NCBI Taxonomy" id="332522"/>
    <lineage>
        <taxon>Bacteria</taxon>
        <taxon>Pseudomonadati</taxon>
        <taxon>Pseudomonadota</taxon>
        <taxon>Gammaproteobacteria</taxon>
        <taxon>Halospina</taxon>
    </lineage>
</organism>
<dbReference type="InterPro" id="IPR051553">
    <property type="entry name" value="Ran_GTPase-activating"/>
</dbReference>
<dbReference type="SUPFAM" id="SSF50985">
    <property type="entry name" value="RCC1/BLIP-II"/>
    <property type="match status" value="1"/>
</dbReference>
<dbReference type="PROSITE" id="PS50012">
    <property type="entry name" value="RCC1_3"/>
    <property type="match status" value="1"/>
</dbReference>
<dbReference type="Gene3D" id="2.130.10.30">
    <property type="entry name" value="Regulator of chromosome condensation 1/beta-lactamase-inhibitor protein II"/>
    <property type="match status" value="2"/>
</dbReference>
<sequence length="368" mass="41159">MKRMTRLVGALIAASLLLSACTVIEADTQYQGPGLERHKGSVQTGALYMVQDDGTVLRYGPGNGYIRLTGPREDGVFKVPGLENIEGIEVGTMHALALDREGCIWAWGRNKYDPLGFQPNSEIEQPTRYDELCHIKDFDAESYFSIVLHENNTIRFWGVEVPGNVKGKPLSIEDSIERVYAGGLFFAVSESGKVYAWGRSSHHSVFSSGAKDQWKPELLDIPCSVKGVNYSPGAVFVCDNGDVYVFGRNGAGFLGTGDRAPRKQIEKHPYLSGVEKVEGGSIRIAKLMNNQYVGWGDQIIAPIEASNQGYMVEPIRIDAPEGTIDFYSSRRSIYFINEDGSVAKLVPEEHWFWPYKYLLEDYHFRFYK</sequence>
<keyword evidence="3" id="KW-1185">Reference proteome</keyword>
<dbReference type="PANTHER" id="PTHR45982">
    <property type="entry name" value="REGULATOR OF CHROMOSOME CONDENSATION"/>
    <property type="match status" value="1"/>
</dbReference>
<feature type="signal peptide" evidence="1">
    <location>
        <begin position="1"/>
        <end position="25"/>
    </location>
</feature>
<keyword evidence="1" id="KW-0732">Signal</keyword>
<reference evidence="2 3" key="1">
    <citation type="submission" date="2019-03" db="EMBL/GenBank/DDBJ databases">
        <title>Genomic Encyclopedia of Type Strains, Phase IV (KMG-IV): sequencing the most valuable type-strain genomes for metagenomic binning, comparative biology and taxonomic classification.</title>
        <authorList>
            <person name="Goeker M."/>
        </authorList>
    </citation>
    <scope>NUCLEOTIDE SEQUENCE [LARGE SCALE GENOMIC DNA]</scope>
    <source>
        <strain evidence="2 3">DSM 15505</strain>
    </source>
</reference>
<protein>
    <recommendedName>
        <fullName evidence="4">Alpha-tubulin suppressor-like RCC1 family protein</fullName>
    </recommendedName>
</protein>
<proteinExistence type="predicted"/>
<evidence type="ECO:0008006" key="4">
    <source>
        <dbReference type="Google" id="ProtNLM"/>
    </source>
</evidence>
<dbReference type="PANTHER" id="PTHR45982:SF1">
    <property type="entry name" value="REGULATOR OF CHROMOSOME CONDENSATION"/>
    <property type="match status" value="1"/>
</dbReference>
<dbReference type="InterPro" id="IPR000408">
    <property type="entry name" value="Reg_chr_condens"/>
</dbReference>
<dbReference type="RefSeq" id="WP_133735817.1">
    <property type="nucleotide sequence ID" value="NZ_SOAX01000003.1"/>
</dbReference>
<accession>A0A4R7JT66</accession>
<comment type="caution">
    <text evidence="2">The sequence shown here is derived from an EMBL/GenBank/DDBJ whole genome shotgun (WGS) entry which is preliminary data.</text>
</comment>
<dbReference type="AlphaFoldDB" id="A0A4R7JT66"/>
<evidence type="ECO:0000256" key="1">
    <source>
        <dbReference type="SAM" id="SignalP"/>
    </source>
</evidence>
<dbReference type="EMBL" id="SOAX01000003">
    <property type="protein sequence ID" value="TDT41450.1"/>
    <property type="molecule type" value="Genomic_DNA"/>
</dbReference>
<evidence type="ECO:0000313" key="2">
    <source>
        <dbReference type="EMBL" id="TDT41450.1"/>
    </source>
</evidence>
<dbReference type="InterPro" id="IPR009091">
    <property type="entry name" value="RCC1/BLIP-II"/>
</dbReference>
<dbReference type="PROSITE" id="PS51257">
    <property type="entry name" value="PROKAR_LIPOPROTEIN"/>
    <property type="match status" value="1"/>
</dbReference>